<dbReference type="Proteomes" id="UP000001548">
    <property type="component" value="Unassembled WGS sequence"/>
</dbReference>
<name>A8BG73_GIAIC</name>
<dbReference type="GeneID" id="5700033"/>
<comment type="caution">
    <text evidence="1">The sequence shown here is derived from an EMBL/GenBank/DDBJ whole genome shotgun (WGS) entry which is preliminary data.</text>
</comment>
<reference evidence="1 2" key="1">
    <citation type="journal article" date="2007" name="Science">
        <title>Genomic minimalism in the early diverging intestinal parasite Giardia lamblia.</title>
        <authorList>
            <person name="Morrison H.G."/>
            <person name="McArthur A.G."/>
            <person name="Gillin F.D."/>
            <person name="Aley S.B."/>
            <person name="Adam R.D."/>
            <person name="Olsen G.J."/>
            <person name="Best A.A."/>
            <person name="Cande W.Z."/>
            <person name="Chen F."/>
            <person name="Cipriano M.J."/>
            <person name="Davids B.J."/>
            <person name="Dawson S.C."/>
            <person name="Elmendorf H.G."/>
            <person name="Hehl A.B."/>
            <person name="Holder M.E."/>
            <person name="Huse S.M."/>
            <person name="Kim U.U."/>
            <person name="Lasek-Nesselquist E."/>
            <person name="Manning G."/>
            <person name="Nigam A."/>
            <person name="Nixon J.E."/>
            <person name="Palm D."/>
            <person name="Passamaneck N.E."/>
            <person name="Prabhu A."/>
            <person name="Reich C.I."/>
            <person name="Reiner D.S."/>
            <person name="Samuelson J."/>
            <person name="Svard S.G."/>
            <person name="Sogin M.L."/>
        </authorList>
    </citation>
    <scope>NUCLEOTIDE SEQUENCE [LARGE SCALE GENOMIC DNA]</scope>
    <source>
        <strain evidence="1 2">WB C6</strain>
    </source>
</reference>
<evidence type="ECO:0000313" key="1">
    <source>
        <dbReference type="EMBL" id="KAE8302214.1"/>
    </source>
</evidence>
<dbReference type="EMBL" id="AACB03000004">
    <property type="protein sequence ID" value="KAE8302214.1"/>
    <property type="molecule type" value="Genomic_DNA"/>
</dbReference>
<protein>
    <submittedName>
        <fullName evidence="1">Uncharacterized protein</fullName>
    </submittedName>
</protein>
<dbReference type="RefSeq" id="XP_001707140.1">
    <property type="nucleotide sequence ID" value="XM_001707088.1"/>
</dbReference>
<proteinExistence type="predicted"/>
<dbReference type="VEuPathDB" id="GiardiaDB:GL50803_14593"/>
<sequence length="1869" mass="209540">MQSVAFFSEHATWSAGTHGRISALHAFRDALLQEQKAPPSDWSLVDALLGNSDALDYAFPETLELDDYTHLIAQLELCNAVLDSIRHFAQTKLIIAKIEKMQWVGPLWKPIEKEMEAYKVIFPPITLVVQMITKLFKLYPSMSIHALVSLVPPGSMLLPRLADCPSPVYTRVSIGNLNQFKSADHVVLRGHKDDVVRVYSRDDIFKGPKFRVISFIGNLFSYCNPLFIQRVISVYNLKTVVLLVQKSLHCMPTEAQNELAYALLAIMKRVKLISVLDYYSMLQGANADKGVVLELGPLPVQQLVSVLKLGTDSFYCKSPLMARAIQTYFDFVRPIIANASPTERQLQIETRGGTNEQFILEPRKATMYDALVVNGYSFDDGSGTYSSEGPSVELSSWIHRTSRSSAIKILEMLCSILNSIFSSTDFAKATHLVKLFQFISQTNPSSIKHVAKLPFFAKNSRDIVGSEDFTTISTYLQLLRILIASLRDPLDSNSVSNTLDLSGGGVHSNHFFPQNSKFDLSLCLRHARIDNNSNVHKEVDILNTSQMQMQEVAEYQRKLSEDLQVLVPAVLRPDNDRILLQSPSDRYPEHILAVSTGGGFFSFSYTFFATRPTRMYSAADGFYTFMLQGLDKIKKILSAGSERTKYDSFGKYISLSVPGEHVPKLLIKYFPSSFDLLFHGLCDSPLAMQFLSLGLILETYTAVIKRCMLHRPDQALFSAVRRLLPSISSIRGQVERIITYTEKVCLDAGKDADEVAERLGVIGLYLYTCFSNMALLYNCTFGPLSLYSLNDGKWIPKDMATTDGYVDLSILRADLIAQRKLYRRFDNCHLGILTRRFQDLLQIDLSEDQPSPLTVLLSGSMSLMIGERCRFSQDLAQMVCDLLAESSVLLHPSMHKFSQQKLEELAAQLDTRALCEDAAKVLLASEYVSFSGEKERLCDALHQSLKSLVDALGGCSILFALVLLALQRQIAVDSIHAATSFLHLLMLPTQPGEFSISSIVVAFPMDNFINNSPGSGPSIATSNAIAIDGQLITRRTHIKKDSPIHKRLSNFFITIRNMLYWEDALLTEVLLFCINFLTANLPDNAPALADDSKASVIEDLVSVLLSFILLNTYGLAAANNTDSTVKNCIFLGKYQVCQSKLLNRCIDLMRTMDLSSSQLLSSKVSTDTVQRMIPSQNMDRIGASIPLQLEYINTYLGRVMSRSPVSVRPLLLFTGELNAHIHSLYSWKDISIPSEDSISTVRSINLSEYQCFVETVLNLVPHPLVQHTRNFLSTALTLVTNITAQTLSNGSAPLQDVINVAGYPILINSSALLGSEGSLDHLIFIPYIHVLLFLHNGTMDSHQNVYTILLFSYLCRAGFSLSDIYGYSPSSLFSGGHISSAIATQLQTLEPAADNPDILCLISSIYPFLHAALDKAVSDPILFCTLNSIDCAKVSTKILAKVGTSETKKEAMDYIGDVTDAINRYAIDKAEICPVLFGDIFLELLLEPCATYEAVIFKGHEAELHSFAPSKSDANVSFAELTMFNFEEPERLVRPEKVDYKPNTNFEKEYNDLQYQTANLSKKLPNRLYGYIQRTVVPAPYRNLTYLALRMAPGSLHLAPERAIVTVKQLVEAGVTPQSITDATLPLLPLLLLRVTGADAARPSGPISHLFSERYTPGIQLFSLLFIMHGYERFFGISKDILSTLLTFLDEHRMEKHADTRIVPLGFVPSKIQAFRYKFIDYCRYFQRAVEHIREVDVELTFAERLRALRYMGFLSSTFLAYVFVAMPEEKFDRILANEIYGGNPLRLLRKMANREFRLAYETNQDELLLRIMHRNHSILVKYCYLDIDGLRALSICLDYHVAFTECSRVRGNLWKLNDLVEQEHEIII</sequence>
<evidence type="ECO:0000313" key="2">
    <source>
        <dbReference type="Proteomes" id="UP000001548"/>
    </source>
</evidence>
<dbReference type="OMA" id="QNELAYA"/>
<dbReference type="HOGENOM" id="CLU_236476_0_0_1"/>
<gene>
    <name evidence="1" type="ORF">GL50803_0014593</name>
</gene>
<organism evidence="1 2">
    <name type="scientific">Giardia intestinalis (strain ATCC 50803 / WB clone C6)</name>
    <name type="common">Giardia lamblia</name>
    <dbReference type="NCBI Taxonomy" id="184922"/>
    <lineage>
        <taxon>Eukaryota</taxon>
        <taxon>Metamonada</taxon>
        <taxon>Diplomonadida</taxon>
        <taxon>Hexamitidae</taxon>
        <taxon>Giardiinae</taxon>
        <taxon>Giardia</taxon>
    </lineage>
</organism>
<keyword evidence="2" id="KW-1185">Reference proteome</keyword>
<dbReference type="KEGG" id="gla:GL50803_0014593"/>
<accession>A8BG73</accession>